<dbReference type="Gene3D" id="3.40.50.11960">
    <property type="match status" value="1"/>
</dbReference>
<gene>
    <name evidence="2" type="ORF">BJ085DRAFT_36019</name>
</gene>
<keyword evidence="3" id="KW-1185">Reference proteome</keyword>
<sequence>MRDKILVLGPPGVPKQAIVEWIVQSSPNVSGPSAEQSSTDEPSSLPEELLVVPWWMNTKYYTAQVDFWLDTVPLPTGGAASSALRDTNRGDAQADSDNNDQAIPALVHIITEFDQVGDVVDGFIYVFDPRRPDTFDALKPWAAFCQRHDISVCLALAVTVDPLTQESAGLNDVDSFGDFQSHGEVPPAEPDLEAYEDWCIENGFELVAVPELPSIHTAVAYADDGIGRVIEALQSHTWATMVKKYAPPASTTARASAGDPSASGTVGQIKPWETRRPLNAMDALGDLLDGGSSDMEQVLARLKDLRTQAEGMDMERRQEFAAKMVEVLMSRSPLDDNNSGEESD</sequence>
<proteinExistence type="predicted"/>
<evidence type="ECO:0008006" key="4">
    <source>
        <dbReference type="Google" id="ProtNLM"/>
    </source>
</evidence>
<dbReference type="PANTHER" id="PTHR14659:SF1">
    <property type="entry name" value="ALPHA- AND GAMMA-ADAPTIN-BINDING PROTEIN P34"/>
    <property type="match status" value="1"/>
</dbReference>
<dbReference type="InterPro" id="IPR019341">
    <property type="entry name" value="Alpha/Gamma-adaptin-bd_p34"/>
</dbReference>
<feature type="region of interest" description="Disordered" evidence="1">
    <location>
        <begin position="251"/>
        <end position="274"/>
    </location>
</feature>
<dbReference type="STRING" id="215637.A0A4Q0A0C9"/>
<reference evidence="3" key="1">
    <citation type="journal article" date="2018" name="Nat. Microbiol.">
        <title>Leveraging single-cell genomics to expand the fungal tree of life.</title>
        <authorList>
            <person name="Ahrendt S.R."/>
            <person name="Quandt C.A."/>
            <person name="Ciobanu D."/>
            <person name="Clum A."/>
            <person name="Salamov A."/>
            <person name="Andreopoulos B."/>
            <person name="Cheng J.F."/>
            <person name="Woyke T."/>
            <person name="Pelin A."/>
            <person name="Henrissat B."/>
            <person name="Reynolds N.K."/>
            <person name="Benny G.L."/>
            <person name="Smith M.E."/>
            <person name="James T.Y."/>
            <person name="Grigoriev I.V."/>
        </authorList>
    </citation>
    <scope>NUCLEOTIDE SEQUENCE [LARGE SCALE GENOMIC DNA]</scope>
    <source>
        <strain evidence="3">RSA 468</strain>
    </source>
</reference>
<dbReference type="AlphaFoldDB" id="A0A4Q0A0C9"/>
<name>A0A4Q0A0C9_9FUNG</name>
<evidence type="ECO:0000313" key="2">
    <source>
        <dbReference type="EMBL" id="RKP38712.1"/>
    </source>
</evidence>
<dbReference type="EMBL" id="ML002337">
    <property type="protein sequence ID" value="RKP38712.1"/>
    <property type="molecule type" value="Genomic_DNA"/>
</dbReference>
<evidence type="ECO:0000256" key="1">
    <source>
        <dbReference type="SAM" id="MobiDB-lite"/>
    </source>
</evidence>
<protein>
    <recommendedName>
        <fullName evidence="4">Alpha and gamma adaptin binding protein p34-domain-containing protein</fullName>
    </recommendedName>
</protein>
<organism evidence="2 3">
    <name type="scientific">Dimargaris cristalligena</name>
    <dbReference type="NCBI Taxonomy" id="215637"/>
    <lineage>
        <taxon>Eukaryota</taxon>
        <taxon>Fungi</taxon>
        <taxon>Fungi incertae sedis</taxon>
        <taxon>Zoopagomycota</taxon>
        <taxon>Kickxellomycotina</taxon>
        <taxon>Dimargaritomycetes</taxon>
        <taxon>Dimargaritales</taxon>
        <taxon>Dimargaritaceae</taxon>
        <taxon>Dimargaris</taxon>
    </lineage>
</organism>
<accession>A0A4Q0A0C9</accession>
<dbReference type="PANTHER" id="PTHR14659">
    <property type="entry name" value="ALPHA- AND GAMMA-ADAPTIN-BINDING PROTEIN P34"/>
    <property type="match status" value="1"/>
</dbReference>
<dbReference type="Pfam" id="PF10199">
    <property type="entry name" value="Adaptin_binding"/>
    <property type="match status" value="1"/>
</dbReference>
<evidence type="ECO:0000313" key="3">
    <source>
        <dbReference type="Proteomes" id="UP000268162"/>
    </source>
</evidence>
<dbReference type="Proteomes" id="UP000268162">
    <property type="component" value="Unassembled WGS sequence"/>
</dbReference>